<feature type="transmembrane region" description="Helical" evidence="2">
    <location>
        <begin position="237"/>
        <end position="254"/>
    </location>
</feature>
<name>A0A2C9D5E1_9HYPH</name>
<feature type="transmembrane region" description="Helical" evidence="2">
    <location>
        <begin position="449"/>
        <end position="473"/>
    </location>
</feature>
<reference evidence="7" key="1">
    <citation type="submission" date="2017-09" db="EMBL/GenBank/DDBJ databases">
        <title>Genome sequence of Nannocystis excedens DSM 71.</title>
        <authorList>
            <person name="Blom J."/>
        </authorList>
    </citation>
    <scope>NUCLEOTIDE SEQUENCE [LARGE SCALE GENOMIC DNA]</scope>
    <source>
        <strain evidence="7">type strain: E19</strain>
    </source>
</reference>
<dbReference type="AlphaFoldDB" id="A0A2C9D5E1"/>
<evidence type="ECO:0000313" key="6">
    <source>
        <dbReference type="EMBL" id="SON54725.1"/>
    </source>
</evidence>
<feature type="signal peptide" evidence="3">
    <location>
        <begin position="1"/>
        <end position="20"/>
    </location>
</feature>
<sequence length="640" mass="68547">MKAILAALALVLALASPVLAEERIRSYDSRIDVRTDGLLDVTETITVDAEGANIKRGIYRDFPLIYVDENGKRHEVGFDILSVKRGGRDEPYFTNRNSDGIRIYIGDKDVLLSPGTYTYEIRYETSRQFRRFDDHDEVYWNVTGNDWAFPIDEVSAEIQLPDGARPEKWTAYTGYYGDAGSDYTASADGSLVRFRTTRPLAPREGFSVVVAIPKGVIAAPTAAQEAANFWLDNRNRILAAIVLAVIGVYYLFIWDRVGRDPPKDVVIPLFRAPEGVSPALAGYIHDMGFKGSGWTALSAAVVSLAVKGYLVLDNLGDKPVLERTDKPLSNDLPPGERAILTKLDVIGHPRFRLSRDNGPDVASIGLNFRATIEKENRGRFFAMNVGYAVLGIALSVVGVIAMFALGNWSADEVAAVIPFVAAGFILAIFAVLVGQLLGRGNPAGKIGTIVILFFLGQFVVTAASLGSAAMFDWMIANPFLPITLGIIVGLNVLFFILLRAPTVLGQKLMTDIEGLKLYLSKAESERMNMAGVPQMSPQHFETLLPYAIALGEEKPWTRAMEAWLATAAVAGAAAAAYSPGWYHGGSFDHGGLTQSLGSLGSSMSSSFQSSVPPPKSSSSGFSGGGGSSGGGGGGGGGGGW</sequence>
<feature type="transmembrane region" description="Helical" evidence="2">
    <location>
        <begin position="381"/>
        <end position="404"/>
    </location>
</feature>
<protein>
    <recommendedName>
        <fullName evidence="8">DUF2207 domain-containing protein</fullName>
    </recommendedName>
</protein>
<evidence type="ECO:0000259" key="5">
    <source>
        <dbReference type="Pfam" id="PF20990"/>
    </source>
</evidence>
<evidence type="ECO:0000259" key="4">
    <source>
        <dbReference type="Pfam" id="PF09972"/>
    </source>
</evidence>
<dbReference type="KEGG" id="hdi:HDIA_1184"/>
<dbReference type="Pfam" id="PF09972">
    <property type="entry name" value="DUF2207"/>
    <property type="match status" value="1"/>
</dbReference>
<dbReference type="InterPro" id="IPR048389">
    <property type="entry name" value="YciQ-like_C"/>
</dbReference>
<feature type="chain" id="PRO_5012835713" description="DUF2207 domain-containing protein" evidence="3">
    <location>
        <begin position="21"/>
        <end position="640"/>
    </location>
</feature>
<gene>
    <name evidence="6" type="ORF">HDIA_1184</name>
</gene>
<feature type="compositionally biased region" description="Gly residues" evidence="1">
    <location>
        <begin position="621"/>
        <end position="640"/>
    </location>
</feature>
<evidence type="ECO:0000256" key="1">
    <source>
        <dbReference type="SAM" id="MobiDB-lite"/>
    </source>
</evidence>
<feature type="transmembrane region" description="Helical" evidence="2">
    <location>
        <begin position="479"/>
        <end position="498"/>
    </location>
</feature>
<feature type="domain" description="DUF2207" evidence="4">
    <location>
        <begin position="23"/>
        <end position="211"/>
    </location>
</feature>
<feature type="transmembrane region" description="Helical" evidence="2">
    <location>
        <begin position="416"/>
        <end position="437"/>
    </location>
</feature>
<dbReference type="Pfam" id="PF20990">
    <property type="entry name" value="DUF2207_C"/>
    <property type="match status" value="2"/>
</dbReference>
<dbReference type="InterPro" id="IPR010916">
    <property type="entry name" value="TonB_box_CS"/>
</dbReference>
<keyword evidence="2" id="KW-1133">Transmembrane helix</keyword>
<feature type="domain" description="Predicted membrane protein YciQ-like C-terminal" evidence="5">
    <location>
        <begin position="271"/>
        <end position="445"/>
    </location>
</feature>
<dbReference type="PROSITE" id="PS00430">
    <property type="entry name" value="TONB_DEPENDENT_REC_1"/>
    <property type="match status" value="1"/>
</dbReference>
<evidence type="ECO:0000256" key="2">
    <source>
        <dbReference type="SAM" id="Phobius"/>
    </source>
</evidence>
<feature type="region of interest" description="Disordered" evidence="1">
    <location>
        <begin position="603"/>
        <end position="640"/>
    </location>
</feature>
<feature type="domain" description="Predicted membrane protein YciQ-like C-terminal" evidence="5">
    <location>
        <begin position="451"/>
        <end position="560"/>
    </location>
</feature>
<dbReference type="EMBL" id="LT960614">
    <property type="protein sequence ID" value="SON54725.1"/>
    <property type="molecule type" value="Genomic_DNA"/>
</dbReference>
<keyword evidence="2" id="KW-0472">Membrane</keyword>
<dbReference type="OrthoDB" id="9767603at2"/>
<accession>A0A2C9D5E1</accession>
<keyword evidence="3" id="KW-0732">Signal</keyword>
<keyword evidence="2" id="KW-0812">Transmembrane</keyword>
<evidence type="ECO:0008006" key="8">
    <source>
        <dbReference type="Google" id="ProtNLM"/>
    </source>
</evidence>
<dbReference type="Proteomes" id="UP000223606">
    <property type="component" value="Chromosome 1"/>
</dbReference>
<organism evidence="6 7">
    <name type="scientific">Hartmannibacter diazotrophicus</name>
    <dbReference type="NCBI Taxonomy" id="1482074"/>
    <lineage>
        <taxon>Bacteria</taxon>
        <taxon>Pseudomonadati</taxon>
        <taxon>Pseudomonadota</taxon>
        <taxon>Alphaproteobacteria</taxon>
        <taxon>Hyphomicrobiales</taxon>
        <taxon>Pleomorphomonadaceae</taxon>
        <taxon>Hartmannibacter</taxon>
    </lineage>
</organism>
<dbReference type="RefSeq" id="WP_099555260.1">
    <property type="nucleotide sequence ID" value="NZ_LT960614.1"/>
</dbReference>
<proteinExistence type="predicted"/>
<dbReference type="InterPro" id="IPR018702">
    <property type="entry name" value="DUF2207"/>
</dbReference>
<evidence type="ECO:0000256" key="3">
    <source>
        <dbReference type="SAM" id="SignalP"/>
    </source>
</evidence>
<feature type="compositionally biased region" description="Low complexity" evidence="1">
    <location>
        <begin position="603"/>
        <end position="620"/>
    </location>
</feature>
<evidence type="ECO:0000313" key="7">
    <source>
        <dbReference type="Proteomes" id="UP000223606"/>
    </source>
</evidence>
<keyword evidence="7" id="KW-1185">Reference proteome</keyword>